<sequence>MTTGKYNLEDFVGKIDWEGGLVGALEYGLSTDDYDIPEDVAEKWEEIVEYFDEFESLSSDFWALIRAHGVEY</sequence>
<dbReference type="Proteomes" id="UP000224898">
    <property type="component" value="Segment"/>
</dbReference>
<dbReference type="KEGG" id="vg:55601526"/>
<keyword evidence="2" id="KW-1185">Reference proteome</keyword>
<dbReference type="RefSeq" id="YP_009831837.1">
    <property type="nucleotide sequence ID" value="NC_048650.1"/>
</dbReference>
<reference evidence="1 2" key="1">
    <citation type="submission" date="2016-09" db="EMBL/GenBank/DDBJ databases">
        <title>Complete Genome Sequence of Streptomyces 5a phage BRock.</title>
        <authorList>
            <person name="Crossman A."/>
            <person name="Baron S."/>
            <person name="Jamdagni P."/>
            <person name="Khatri P."/>
            <person name="Sharma D."/>
            <person name="Pandey M."/>
            <person name="Goyal S."/>
            <person name="Kumar S."/>
            <person name="Phogat A."/>
            <person name="Chawla G."/>
            <person name="Pasricha M."/>
            <person name="Gupta K."/>
            <person name="Bazzad D."/>
            <person name="Aggarwal V."/>
            <person name="Poughat A."/>
            <person name="Singh K."/>
            <person name="Rana P."/>
            <person name="Gautam R."/>
            <person name="Sharma V."/>
            <person name="Tyagi D."/>
            <person name="Shahi A."/>
            <person name="Jangra N."/>
            <person name="Malik M."/>
            <person name="Sidhu P.K."/>
            <person name="Malik S."/>
            <person name="Ghalyan Y."/>
            <person name="Sharma S.S."/>
            <person name="Malik A."/>
            <person name="Chuttani R."/>
            <person name="Bamal N."/>
            <person name="Bhadula D."/>
            <person name="Batra A."/>
            <person name="Temple L."/>
            <person name="Nehra K."/>
        </authorList>
    </citation>
    <scope>NUCLEOTIDE SEQUENCE [LARGE SCALE GENOMIC DNA]</scope>
</reference>
<organism evidence="1 2">
    <name type="scientific">Streptomyces phage BRock</name>
    <dbReference type="NCBI Taxonomy" id="1913591"/>
    <lineage>
        <taxon>Viruses</taxon>
        <taxon>Duplodnaviria</taxon>
        <taxon>Heunggongvirae</taxon>
        <taxon>Uroviricota</taxon>
        <taxon>Caudoviricetes</taxon>
        <taxon>Borockvirus</taxon>
        <taxon>Borockvirus brock</taxon>
    </lineage>
</organism>
<dbReference type="EMBL" id="KX925554">
    <property type="protein sequence ID" value="APC46374.1"/>
    <property type="molecule type" value="Genomic_DNA"/>
</dbReference>
<evidence type="ECO:0000313" key="2">
    <source>
        <dbReference type="Proteomes" id="UP000224898"/>
    </source>
</evidence>
<proteinExistence type="predicted"/>
<evidence type="ECO:0000313" key="1">
    <source>
        <dbReference type="EMBL" id="APC46374.1"/>
    </source>
</evidence>
<protein>
    <submittedName>
        <fullName evidence="1">Uncharacterized protein</fullName>
    </submittedName>
</protein>
<accession>A0A1J0GW21</accession>
<dbReference type="GeneID" id="55601526"/>
<name>A0A1J0GW21_9CAUD</name>